<dbReference type="RefSeq" id="WP_116207807.1">
    <property type="nucleotide sequence ID" value="NZ_QUNR01000002.1"/>
</dbReference>
<dbReference type="NCBIfam" id="TIGR01174">
    <property type="entry name" value="ftsA"/>
    <property type="match status" value="1"/>
</dbReference>
<dbReference type="FunFam" id="3.30.420.40:FF:000032">
    <property type="entry name" value="Cell division protein FtsA"/>
    <property type="match status" value="1"/>
</dbReference>
<reference evidence="8 9" key="1">
    <citation type="submission" date="2018-08" db="EMBL/GenBank/DDBJ databases">
        <title>Genomic Encyclopedia of Type Strains, Phase IV (KMG-IV): sequencing the most valuable type-strain genomes for metagenomic binning, comparative biology and taxonomic classification.</title>
        <authorList>
            <person name="Goeker M."/>
        </authorList>
    </citation>
    <scope>NUCLEOTIDE SEQUENCE [LARGE SCALE GENOMIC DNA]</scope>
    <source>
        <strain evidence="8 9">DSM 26022</strain>
    </source>
</reference>
<evidence type="ECO:0000256" key="5">
    <source>
        <dbReference type="HAMAP-Rule" id="MF_02033"/>
    </source>
</evidence>
<protein>
    <recommendedName>
        <fullName evidence="5 6">Cell division protein FtsA</fullName>
    </recommendedName>
</protein>
<dbReference type="Gene3D" id="3.30.420.40">
    <property type="match status" value="2"/>
</dbReference>
<evidence type="ECO:0000256" key="2">
    <source>
        <dbReference type="ARBA" id="ARBA00022618"/>
    </source>
</evidence>
<dbReference type="PIRSF" id="PIRSF003101">
    <property type="entry name" value="FtsA"/>
    <property type="match status" value="1"/>
</dbReference>
<proteinExistence type="inferred from homology"/>
<dbReference type="Proteomes" id="UP000256774">
    <property type="component" value="Unassembled WGS sequence"/>
</dbReference>
<dbReference type="SMART" id="SM00842">
    <property type="entry name" value="FtsA"/>
    <property type="match status" value="1"/>
</dbReference>
<evidence type="ECO:0000256" key="4">
    <source>
        <dbReference type="ARBA" id="ARBA00023306"/>
    </source>
</evidence>
<keyword evidence="9" id="KW-1185">Reference proteome</keyword>
<dbReference type="GO" id="GO:0032153">
    <property type="term" value="C:cell division site"/>
    <property type="evidence" value="ECO:0007669"/>
    <property type="project" value="UniProtKB-UniRule"/>
</dbReference>
<gene>
    <name evidence="5" type="primary">ftsA</name>
    <name evidence="8" type="ORF">DFR26_0940</name>
</gene>
<dbReference type="HAMAP" id="MF_02033">
    <property type="entry name" value="FtsA"/>
    <property type="match status" value="1"/>
</dbReference>
<evidence type="ECO:0000256" key="3">
    <source>
        <dbReference type="ARBA" id="ARBA00023136"/>
    </source>
</evidence>
<dbReference type="InterPro" id="IPR043129">
    <property type="entry name" value="ATPase_NBD"/>
</dbReference>
<dbReference type="Gene3D" id="3.30.1490.110">
    <property type="match status" value="1"/>
</dbReference>
<organism evidence="8 9">
    <name type="scientific">Paraperlucidibaca baekdonensis</name>
    <dbReference type="NCBI Taxonomy" id="748120"/>
    <lineage>
        <taxon>Bacteria</taxon>
        <taxon>Pseudomonadati</taxon>
        <taxon>Pseudomonadota</taxon>
        <taxon>Gammaproteobacteria</taxon>
        <taxon>Moraxellales</taxon>
        <taxon>Moraxellaceae</taxon>
        <taxon>Paraperlucidibaca</taxon>
    </lineage>
</organism>
<dbReference type="NCBIfam" id="NF007009">
    <property type="entry name" value="PRK09472.1"/>
    <property type="match status" value="1"/>
</dbReference>
<dbReference type="Pfam" id="PF14450">
    <property type="entry name" value="FtsA"/>
    <property type="match status" value="1"/>
</dbReference>
<dbReference type="AlphaFoldDB" id="A0A3E0H6F1"/>
<keyword evidence="3 5" id="KW-0472">Membrane</keyword>
<dbReference type="PANTHER" id="PTHR32432:SF4">
    <property type="entry name" value="CELL DIVISION PROTEIN FTSA"/>
    <property type="match status" value="1"/>
</dbReference>
<keyword evidence="1 5" id="KW-1003">Cell membrane</keyword>
<dbReference type="SUPFAM" id="SSF53067">
    <property type="entry name" value="Actin-like ATPase domain"/>
    <property type="match status" value="2"/>
</dbReference>
<comment type="subcellular location">
    <subcellularLocation>
        <location evidence="5">Cell membrane</location>
        <topology evidence="5">Peripheral membrane protein</topology>
        <orientation evidence="5">Cytoplasmic side</orientation>
    </subcellularLocation>
    <text evidence="5">Localizes to the Z ring in an FtsZ-dependent manner. Targeted to the membrane through a conserved C-terminal amphipathic helix.</text>
</comment>
<keyword evidence="2 5" id="KW-0132">Cell division</keyword>
<sequence>MAHNAQAPMIVAIDVGTSKVVCMVGQVNVAEQSLEIIGVGSRPSRGMRKGVVVNIDETMGAIKAAVGEAELMADCSIHSAYIGIAGSHIGGRNASAVVATRDGEVSQNDIERVVDAAKSGSNPVDQRILHVLPQEFLVDNQGDVRNPLGMAGVRLEGHIHMVTCSANAAQNLEKCVHGCDLDIDDLILEQLASSYAVLTEDEKELGVCLIDIGGGTTDIAVFVNGAIRHTAVIPIAGDQVTNDIAMALRTPTPAADDIKTRYACVVPQLVDPEQTISVPGMGDRPARTMARQTLAAVVEPRYEELFSLVQAELDRSGYADHLAAGVVMTGGSARIEGSVQLAESIFHLPVRIGMPQSLKLGGMEEYLQNPIYATGIGLLMYGKQRVLASGVTKSRQRPAATQGFGDMVGKVKSWFATNF</sequence>
<comment type="function">
    <text evidence="5 6">Cell division protein that is involved in the assembly of the Z ring. May serve as a membrane anchor for the Z ring.</text>
</comment>
<accession>A0A3E0H6F1</accession>
<name>A0A3E0H6F1_9GAMM</name>
<dbReference type="OrthoDB" id="9810567at2"/>
<evidence type="ECO:0000313" key="8">
    <source>
        <dbReference type="EMBL" id="REH38778.1"/>
    </source>
</evidence>
<dbReference type="GO" id="GO:0009898">
    <property type="term" value="C:cytoplasmic side of plasma membrane"/>
    <property type="evidence" value="ECO:0007669"/>
    <property type="project" value="UniProtKB-UniRule"/>
</dbReference>
<dbReference type="PANTHER" id="PTHR32432">
    <property type="entry name" value="CELL DIVISION PROTEIN FTSA-RELATED"/>
    <property type="match status" value="1"/>
</dbReference>
<dbReference type="InterPro" id="IPR050696">
    <property type="entry name" value="FtsA/MreB"/>
</dbReference>
<comment type="similarity">
    <text evidence="5 6">Belongs to the FtsA/MreB family.</text>
</comment>
<dbReference type="InterPro" id="IPR003494">
    <property type="entry name" value="SHS2_FtsA"/>
</dbReference>
<evidence type="ECO:0000313" key="9">
    <source>
        <dbReference type="Proteomes" id="UP000256774"/>
    </source>
</evidence>
<dbReference type="Pfam" id="PF02491">
    <property type="entry name" value="SHS2_FTSA"/>
    <property type="match status" value="1"/>
</dbReference>
<dbReference type="GO" id="GO:0043093">
    <property type="term" value="P:FtsZ-dependent cytokinesis"/>
    <property type="evidence" value="ECO:0007669"/>
    <property type="project" value="UniProtKB-UniRule"/>
</dbReference>
<evidence type="ECO:0000256" key="6">
    <source>
        <dbReference type="PIRNR" id="PIRNR003101"/>
    </source>
</evidence>
<dbReference type="CDD" id="cd24048">
    <property type="entry name" value="ASKHA_NBD_FtsA"/>
    <property type="match status" value="1"/>
</dbReference>
<feature type="domain" description="SHS2" evidence="7">
    <location>
        <begin position="10"/>
        <end position="197"/>
    </location>
</feature>
<keyword evidence="4 5" id="KW-0131">Cell cycle</keyword>
<comment type="caution">
    <text evidence="8">The sequence shown here is derived from an EMBL/GenBank/DDBJ whole genome shotgun (WGS) entry which is preliminary data.</text>
</comment>
<evidence type="ECO:0000259" key="7">
    <source>
        <dbReference type="SMART" id="SM00842"/>
    </source>
</evidence>
<dbReference type="InterPro" id="IPR020823">
    <property type="entry name" value="Cell_div_FtsA"/>
</dbReference>
<comment type="subunit">
    <text evidence="5">Self-interacts. Interacts with FtsZ.</text>
</comment>
<dbReference type="EMBL" id="QUNR01000002">
    <property type="protein sequence ID" value="REH38778.1"/>
    <property type="molecule type" value="Genomic_DNA"/>
</dbReference>
<evidence type="ECO:0000256" key="1">
    <source>
        <dbReference type="ARBA" id="ARBA00022475"/>
    </source>
</evidence>